<feature type="chain" id="PRO_5046241934" evidence="2">
    <location>
        <begin position="24"/>
        <end position="153"/>
    </location>
</feature>
<accession>A0ABV9HAP8</accession>
<feature type="signal peptide" evidence="2">
    <location>
        <begin position="1"/>
        <end position="23"/>
    </location>
</feature>
<organism evidence="3 4">
    <name type="scientific">Daeguia caeni</name>
    <dbReference type="NCBI Taxonomy" id="439612"/>
    <lineage>
        <taxon>Bacteria</taxon>
        <taxon>Pseudomonadati</taxon>
        <taxon>Pseudomonadota</taxon>
        <taxon>Alphaproteobacteria</taxon>
        <taxon>Hyphomicrobiales</taxon>
        <taxon>Brucellaceae</taxon>
        <taxon>Daeguia</taxon>
    </lineage>
</organism>
<protein>
    <submittedName>
        <fullName evidence="3">Uncharacterized protein</fullName>
    </submittedName>
</protein>
<gene>
    <name evidence="3" type="ORF">ACFO1V_13620</name>
</gene>
<evidence type="ECO:0000313" key="3">
    <source>
        <dbReference type="EMBL" id="MFC4626230.1"/>
    </source>
</evidence>
<feature type="region of interest" description="Disordered" evidence="1">
    <location>
        <begin position="126"/>
        <end position="153"/>
    </location>
</feature>
<reference evidence="4" key="1">
    <citation type="journal article" date="2019" name="Int. J. Syst. Evol. Microbiol.">
        <title>The Global Catalogue of Microorganisms (GCM) 10K type strain sequencing project: providing services to taxonomists for standard genome sequencing and annotation.</title>
        <authorList>
            <consortium name="The Broad Institute Genomics Platform"/>
            <consortium name="The Broad Institute Genome Sequencing Center for Infectious Disease"/>
            <person name="Wu L."/>
            <person name="Ma J."/>
        </authorList>
    </citation>
    <scope>NUCLEOTIDE SEQUENCE [LARGE SCALE GENOMIC DNA]</scope>
    <source>
        <strain evidence="4">CGMCC 1.15731</strain>
    </source>
</reference>
<evidence type="ECO:0000256" key="1">
    <source>
        <dbReference type="SAM" id="MobiDB-lite"/>
    </source>
</evidence>
<keyword evidence="2" id="KW-0732">Signal</keyword>
<comment type="caution">
    <text evidence="3">The sequence shown here is derived from an EMBL/GenBank/DDBJ whole genome shotgun (WGS) entry which is preliminary data.</text>
</comment>
<dbReference type="EMBL" id="JBHSEL010000123">
    <property type="protein sequence ID" value="MFC4626230.1"/>
    <property type="molecule type" value="Genomic_DNA"/>
</dbReference>
<evidence type="ECO:0000256" key="2">
    <source>
        <dbReference type="SAM" id="SignalP"/>
    </source>
</evidence>
<evidence type="ECO:0000313" key="4">
    <source>
        <dbReference type="Proteomes" id="UP001596042"/>
    </source>
</evidence>
<proteinExistence type="predicted"/>
<dbReference type="PROSITE" id="PS51257">
    <property type="entry name" value="PROKAR_LIPOPROTEIN"/>
    <property type="match status" value="1"/>
</dbReference>
<sequence length="153" mass="15607">MYGCFRNGARFLAIAMIGTLASACSVTSSPEPASRAPVAAPPVAGPSFPSFVPAPRSVDASLAQPCIIAAANKYFLPERVISAVNSRPGAGGGTDVDLKVDKRTAVCQLNANGSVRAVIDTTPKSADQIAAEEAAARESAAAGKKPQPRAKKK</sequence>
<keyword evidence="4" id="KW-1185">Reference proteome</keyword>
<dbReference type="Proteomes" id="UP001596042">
    <property type="component" value="Unassembled WGS sequence"/>
</dbReference>
<dbReference type="RefSeq" id="WP_374832488.1">
    <property type="nucleotide sequence ID" value="NZ_JBHEEZ010000015.1"/>
</dbReference>
<feature type="compositionally biased region" description="Low complexity" evidence="1">
    <location>
        <begin position="131"/>
        <end position="142"/>
    </location>
</feature>
<name>A0ABV9HAP8_9HYPH</name>